<sequence>MSNLIKQELDEWLDQVDYSVLNTPNYVPTQFALTFANFIKLVNGKEGEANKTPPVHLKMLDKITSKNQYIANLCFRGAAKTTLFMEYFTLFLAVFGHLPGLGKVEGMIYVSDSMENGVKSARKNIEFRYDNSPFLQQWIPNAKFTDNYLEFINAEGHRLGVKMFGAKTGLRGTKIFGKRPTLCVLDDLVSDDDSRSKTAMEAIKDTVYKGVNHALDPTRRKVIFNGTPFNKEDILIEAVESGAWDVNVWPVCEKFPCTREEFQGAWDDRFTYDYIHDQYDMAVKTGKLAGFYQELMLRISSEDERLVQDSEIKWYSREQLLRLKSCYNFYITTDFATSEKTKSDYTVISVWAYSSNGDWFWVDGVCARQLMDKTFDDLFRLVQEYQPNLQQVGVEITGQQGGFIPLLQREMLNRNVFFNFASSNGGQPGIRPATSKLSRFNLVVPWFKAGKMYFPEEMRNSTIMGLFMGQLKLATINGLKGKDDCIDTISMLGYLNPWKPQAGMVPVNQSGDPMWDDDFDREDNNPLSSYIV</sequence>
<dbReference type="InterPro" id="IPR027417">
    <property type="entry name" value="P-loop_NTPase"/>
</dbReference>
<evidence type="ECO:0000256" key="1">
    <source>
        <dbReference type="SAM" id="MobiDB-lite"/>
    </source>
</evidence>
<name>A0AAU8ED39_9VIRU</name>
<feature type="region of interest" description="Disordered" evidence="1">
    <location>
        <begin position="509"/>
        <end position="532"/>
    </location>
</feature>
<evidence type="ECO:0000313" key="2">
    <source>
        <dbReference type="EMBL" id="XCG96119.1"/>
    </source>
</evidence>
<accession>A0AAU8ED39</accession>
<protein>
    <submittedName>
        <fullName evidence="2">Terminase large subunit</fullName>
    </submittedName>
</protein>
<organism evidence="2">
    <name type="scientific">Klebsiella phage vB_Kpn16-P2</name>
    <dbReference type="NCBI Taxonomy" id="3230846"/>
    <lineage>
        <taxon>Viruses</taxon>
    </lineage>
</organism>
<dbReference type="Gene3D" id="3.40.50.300">
    <property type="entry name" value="P-loop containing nucleotide triphosphate hydrolases"/>
    <property type="match status" value="1"/>
</dbReference>
<dbReference type="EMBL" id="PP848842">
    <property type="protein sequence ID" value="XCG96119.1"/>
    <property type="molecule type" value="Genomic_DNA"/>
</dbReference>
<gene>
    <name evidence="2" type="ORF">vBKpn16P2_4</name>
</gene>
<proteinExistence type="predicted"/>
<reference evidence="2" key="1">
    <citation type="submission" date="2024-05" db="EMBL/GenBank/DDBJ databases">
        <authorList>
            <person name="Ferriol-Gonzalez C."/>
            <person name="Concha-Eloko R."/>
            <person name="Bernabeu-Gimeno M."/>
            <person name="Fernandez-Cuenca F."/>
            <person name="Canada-Garcia J.E."/>
            <person name="Garcia-Cobos S."/>
            <person name="Sanjuan R."/>
            <person name="Domingo-Calap P."/>
        </authorList>
    </citation>
    <scope>NUCLEOTIDE SEQUENCE</scope>
</reference>